<feature type="compositionally biased region" description="Polar residues" evidence="3">
    <location>
        <begin position="766"/>
        <end position="780"/>
    </location>
</feature>
<feature type="compositionally biased region" description="Low complexity" evidence="3">
    <location>
        <begin position="415"/>
        <end position="439"/>
    </location>
</feature>
<dbReference type="EMBL" id="LRGB01000996">
    <property type="protein sequence ID" value="KZS14281.1"/>
    <property type="molecule type" value="Genomic_DNA"/>
</dbReference>
<keyword evidence="1 2" id="KW-0694">RNA-binding</keyword>
<organism evidence="5 6">
    <name type="scientific">Daphnia magna</name>
    <dbReference type="NCBI Taxonomy" id="35525"/>
    <lineage>
        <taxon>Eukaryota</taxon>
        <taxon>Metazoa</taxon>
        <taxon>Ecdysozoa</taxon>
        <taxon>Arthropoda</taxon>
        <taxon>Crustacea</taxon>
        <taxon>Branchiopoda</taxon>
        <taxon>Diplostraca</taxon>
        <taxon>Cladocera</taxon>
        <taxon>Anomopoda</taxon>
        <taxon>Daphniidae</taxon>
        <taxon>Daphnia</taxon>
    </lineage>
</organism>
<dbReference type="SUPFAM" id="SSF54928">
    <property type="entry name" value="RNA-binding domain, RBD"/>
    <property type="match status" value="1"/>
</dbReference>
<evidence type="ECO:0000256" key="3">
    <source>
        <dbReference type="SAM" id="MobiDB-lite"/>
    </source>
</evidence>
<proteinExistence type="predicted"/>
<evidence type="ECO:0000256" key="2">
    <source>
        <dbReference type="PROSITE-ProRule" id="PRU00176"/>
    </source>
</evidence>
<gene>
    <name evidence="5" type="ORF">APZ42_020461</name>
</gene>
<protein>
    <submittedName>
        <fullName evidence="5">Putative Ribonucleoprotein PTB-binding 2</fullName>
    </submittedName>
</protein>
<feature type="compositionally biased region" description="Pro residues" evidence="3">
    <location>
        <begin position="564"/>
        <end position="579"/>
    </location>
</feature>
<accession>A0A164XIQ4</accession>
<feature type="region of interest" description="Disordered" evidence="3">
    <location>
        <begin position="453"/>
        <end position="583"/>
    </location>
</feature>
<dbReference type="CDD" id="cd12389">
    <property type="entry name" value="RRM2_RAVER"/>
    <property type="match status" value="1"/>
</dbReference>
<evidence type="ECO:0000259" key="4">
    <source>
        <dbReference type="PROSITE" id="PS50102"/>
    </source>
</evidence>
<evidence type="ECO:0000256" key="1">
    <source>
        <dbReference type="ARBA" id="ARBA00022884"/>
    </source>
</evidence>
<dbReference type="SMART" id="SM00360">
    <property type="entry name" value="RRM"/>
    <property type="match status" value="2"/>
</dbReference>
<dbReference type="InterPro" id="IPR000504">
    <property type="entry name" value="RRM_dom"/>
</dbReference>
<dbReference type="OrthoDB" id="639027at2759"/>
<feature type="domain" description="RRM" evidence="4">
    <location>
        <begin position="163"/>
        <end position="241"/>
    </location>
</feature>
<feature type="region of interest" description="Disordered" evidence="3">
    <location>
        <begin position="680"/>
        <end position="707"/>
    </location>
</feature>
<feature type="region of interest" description="Disordered" evidence="3">
    <location>
        <begin position="394"/>
        <end position="439"/>
    </location>
</feature>
<comment type="caution">
    <text evidence="5">The sequence shown here is derived from an EMBL/GenBank/DDBJ whole genome shotgun (WGS) entry which is preliminary data.</text>
</comment>
<dbReference type="Gene3D" id="3.30.70.330">
    <property type="match status" value="3"/>
</dbReference>
<keyword evidence="5" id="KW-0687">Ribonucleoprotein</keyword>
<dbReference type="PANTHER" id="PTHR48025">
    <property type="entry name" value="OS02G0815200 PROTEIN"/>
    <property type="match status" value="1"/>
</dbReference>
<dbReference type="AlphaFoldDB" id="A0A164XIQ4"/>
<feature type="domain" description="RRM" evidence="4">
    <location>
        <begin position="252"/>
        <end position="329"/>
    </location>
</feature>
<dbReference type="PANTHER" id="PTHR48025:SF1">
    <property type="entry name" value="RRM DOMAIN-CONTAINING PROTEIN"/>
    <property type="match status" value="1"/>
</dbReference>
<dbReference type="GO" id="GO:1990904">
    <property type="term" value="C:ribonucleoprotein complex"/>
    <property type="evidence" value="ECO:0007669"/>
    <property type="project" value="UniProtKB-KW"/>
</dbReference>
<feature type="region of interest" description="Disordered" evidence="3">
    <location>
        <begin position="1"/>
        <end position="23"/>
    </location>
</feature>
<evidence type="ECO:0000313" key="5">
    <source>
        <dbReference type="EMBL" id="KZS14281.1"/>
    </source>
</evidence>
<feature type="compositionally biased region" description="Polar residues" evidence="3">
    <location>
        <begin position="394"/>
        <end position="403"/>
    </location>
</feature>
<dbReference type="GO" id="GO:0005634">
    <property type="term" value="C:nucleus"/>
    <property type="evidence" value="ECO:0007669"/>
    <property type="project" value="TreeGrafter"/>
</dbReference>
<dbReference type="InterPro" id="IPR012677">
    <property type="entry name" value="Nucleotide-bd_a/b_plait_sf"/>
</dbReference>
<dbReference type="Pfam" id="PF00076">
    <property type="entry name" value="RRM_1"/>
    <property type="match status" value="1"/>
</dbReference>
<dbReference type="PROSITE" id="PS50102">
    <property type="entry name" value="RRM"/>
    <property type="match status" value="2"/>
</dbReference>
<feature type="compositionally biased region" description="Low complexity" evidence="3">
    <location>
        <begin position="691"/>
        <end position="707"/>
    </location>
</feature>
<dbReference type="InterPro" id="IPR035979">
    <property type="entry name" value="RBD_domain_sf"/>
</dbReference>
<keyword evidence="6" id="KW-1185">Reference proteome</keyword>
<evidence type="ECO:0000313" key="6">
    <source>
        <dbReference type="Proteomes" id="UP000076858"/>
    </source>
</evidence>
<feature type="compositionally biased region" description="Low complexity" evidence="3">
    <location>
        <begin position="736"/>
        <end position="762"/>
    </location>
</feature>
<name>A0A164XIQ4_9CRUS</name>
<feature type="compositionally biased region" description="Low complexity" evidence="3">
    <location>
        <begin position="453"/>
        <end position="476"/>
    </location>
</feature>
<reference evidence="5 6" key="1">
    <citation type="submission" date="2016-03" db="EMBL/GenBank/DDBJ databases">
        <title>EvidentialGene: Evidence-directed Construction of Genes on Genomes.</title>
        <authorList>
            <person name="Gilbert D.G."/>
            <person name="Choi J.-H."/>
            <person name="Mockaitis K."/>
            <person name="Colbourne J."/>
            <person name="Pfrender M."/>
        </authorList>
    </citation>
    <scope>NUCLEOTIDE SEQUENCE [LARGE SCALE GENOMIC DNA]</scope>
    <source>
        <strain evidence="5 6">Xinb3</strain>
        <tissue evidence="5">Complete organism</tissue>
    </source>
</reference>
<dbReference type="STRING" id="35525.A0A164XIQ4"/>
<dbReference type="InterPro" id="IPR050502">
    <property type="entry name" value="Euk_RNA-bind_prot"/>
</dbReference>
<feature type="compositionally biased region" description="Low complexity" evidence="3">
    <location>
        <begin position="523"/>
        <end position="535"/>
    </location>
</feature>
<sequence>MASGGHPHPTLTMHPSYSGEEASSSSPLAVWTAQVPALSANGINGSDLCWQMVENGQQAVQLQRRRNGQKLFHLGRTLLLKHLPRDVNEHEIRDMLSARGLKSSSVTLSPCGSGPNWARAVPLNAESQPDFWEEWKQLCVRDKLDACTIRGHKISLSPSPTENLLCVARLPRDLLDDEFKELVSSYGPVRRCFLLYSDKTGESKGYGFVEYQSRDCGQRVRSQLDGRMYEGQALACDWLDTSIVTVAGLHSKLLYVDCLPGGFRDMSQFRTLFSQVANPPYCQIALKGGAPQDWGLVEFSQAQEAEDTLRVLDGKLFHNSPIRVAFFIPGVRAINIYMKLLNDTCQNKGKAALLPEPPSDTVFHQLQNLTKQNPAFVHSLQNIILTQIQHLNNPANSTGNSGNCPGASSAGTHNGAQRAQSGHQQSGHQQQQASNASLAASAQAALSMLLAAQQTTQPSPAGSTSSNGSRSNLSHVSPPPPPPPQLQQGPPSCSQPPPAAGSGSSSRMIQSQYGNGYRPATGQAQQHQQQQQQQQTFPCGLMEAPPLNINVPPPPFLYHRPPEPTRPLPPPPPPPPPPMQMQEPAAVNNLQQTLSALLGTLSTAVQSLSPNSSVPPLTQQQTAAGALLGLLLQMVQQPNNSPLQQQPSPLAPLSLATLNHDTNASYSNLGGLLTTAPPGGPYANYLPPPSLNHSPSSSSCQSSLSSTSSLGASTNVGTWNHILGQVRSLGSGGPSSLGSAGSRGSSPTSSSSPSTSPARGTAICVGNNNNNFATPIQQQGTKRKYNNHVLPSPEPSPEAGYIGQHSQGLGGHYADSYFKRKKRN</sequence>
<feature type="region of interest" description="Disordered" evidence="3">
    <location>
        <begin position="730"/>
        <end position="824"/>
    </location>
</feature>
<dbReference type="GO" id="GO:0003729">
    <property type="term" value="F:mRNA binding"/>
    <property type="evidence" value="ECO:0007669"/>
    <property type="project" value="TreeGrafter"/>
</dbReference>
<dbReference type="Proteomes" id="UP000076858">
    <property type="component" value="Unassembled WGS sequence"/>
</dbReference>